<dbReference type="EMBL" id="LR797371">
    <property type="protein sequence ID" value="CAB4211317.1"/>
    <property type="molecule type" value="Genomic_DNA"/>
</dbReference>
<dbReference type="EMBL" id="LR798456">
    <property type="protein sequence ID" value="CAB5238014.1"/>
    <property type="molecule type" value="Genomic_DNA"/>
</dbReference>
<sequence length="71" mass="8509">MKNTFITKEHGEIEVDFTKGEVYFKRDDLLATLITDEYGYWLFAHPLWLTQFRILKSCKPLQLDVQVWRTA</sequence>
<dbReference type="EMBL" id="LR796941">
    <property type="protein sequence ID" value="CAB4176739.1"/>
    <property type="molecule type" value="Genomic_DNA"/>
</dbReference>
<accession>A0A6J5RKI4</accession>
<gene>
    <name evidence="2" type="ORF">UFOVP1076_56</name>
    <name evidence="3" type="ORF">UFOVP1314_39</name>
    <name evidence="4" type="ORF">UFOVP1427_31</name>
    <name evidence="5" type="ORF">UFOVP1523_35</name>
    <name evidence="1" type="ORF">UFOVP991_56</name>
</gene>
<proteinExistence type="predicted"/>
<reference evidence="3" key="1">
    <citation type="submission" date="2020-05" db="EMBL/GenBank/DDBJ databases">
        <authorList>
            <person name="Chiriac C."/>
            <person name="Salcher M."/>
            <person name="Ghai R."/>
            <person name="Kavagutti S V."/>
        </authorList>
    </citation>
    <scope>NUCLEOTIDE SEQUENCE</scope>
</reference>
<dbReference type="EMBL" id="LR797025">
    <property type="protein sequence ID" value="CAB4183357.1"/>
    <property type="molecule type" value="Genomic_DNA"/>
</dbReference>
<organism evidence="3">
    <name type="scientific">uncultured Caudovirales phage</name>
    <dbReference type="NCBI Taxonomy" id="2100421"/>
    <lineage>
        <taxon>Viruses</taxon>
        <taxon>Duplodnaviria</taxon>
        <taxon>Heunggongvirae</taxon>
        <taxon>Uroviricota</taxon>
        <taxon>Caudoviricetes</taxon>
        <taxon>Peduoviridae</taxon>
        <taxon>Maltschvirus</taxon>
        <taxon>Maltschvirus maltsch</taxon>
    </lineage>
</organism>
<evidence type="ECO:0000313" key="3">
    <source>
        <dbReference type="EMBL" id="CAB4198000.1"/>
    </source>
</evidence>
<evidence type="ECO:0000313" key="2">
    <source>
        <dbReference type="EMBL" id="CAB4183357.1"/>
    </source>
</evidence>
<evidence type="ECO:0000313" key="1">
    <source>
        <dbReference type="EMBL" id="CAB4176739.1"/>
    </source>
</evidence>
<evidence type="ECO:0000313" key="5">
    <source>
        <dbReference type="EMBL" id="CAB5238014.1"/>
    </source>
</evidence>
<name>A0A6J5RKI4_9CAUD</name>
<dbReference type="EMBL" id="LR797258">
    <property type="protein sequence ID" value="CAB4198000.1"/>
    <property type="molecule type" value="Genomic_DNA"/>
</dbReference>
<evidence type="ECO:0000313" key="4">
    <source>
        <dbReference type="EMBL" id="CAB4211317.1"/>
    </source>
</evidence>
<protein>
    <submittedName>
        <fullName evidence="3">Uncharacterized protein</fullName>
    </submittedName>
</protein>